<dbReference type="GO" id="GO:0005524">
    <property type="term" value="F:ATP binding"/>
    <property type="evidence" value="ECO:0007669"/>
    <property type="project" value="UniProtKB-KW"/>
</dbReference>
<keyword evidence="7" id="KW-0675">Receptor</keyword>
<dbReference type="FunFam" id="3.80.10.10:FF:000041">
    <property type="entry name" value="LRR receptor-like serine/threonine-protein kinase ERECTA"/>
    <property type="match status" value="2"/>
</dbReference>
<evidence type="ECO:0000256" key="5">
    <source>
        <dbReference type="SAM" id="MobiDB-lite"/>
    </source>
</evidence>
<feature type="transmembrane region" description="Helical" evidence="6">
    <location>
        <begin position="249"/>
        <end position="272"/>
    </location>
</feature>
<dbReference type="Pfam" id="PF00560">
    <property type="entry name" value="LRR_1"/>
    <property type="match status" value="1"/>
</dbReference>
<evidence type="ECO:0000313" key="7">
    <source>
        <dbReference type="EMBL" id="CAB9509896.1"/>
    </source>
</evidence>
<dbReference type="SUPFAM" id="SSF52058">
    <property type="entry name" value="L domain-like"/>
    <property type="match status" value="2"/>
</dbReference>
<keyword evidence="7" id="KW-0418">Kinase</keyword>
<keyword evidence="8" id="KW-1185">Reference proteome</keyword>
<feature type="region of interest" description="Disordered" evidence="5">
    <location>
        <begin position="1"/>
        <end position="59"/>
    </location>
</feature>
<reference evidence="7" key="1">
    <citation type="submission" date="2020-06" db="EMBL/GenBank/DDBJ databases">
        <authorList>
            <consortium name="Plant Systems Biology data submission"/>
        </authorList>
    </citation>
    <scope>NUCLEOTIDE SEQUENCE</scope>
    <source>
        <strain evidence="7">D6</strain>
    </source>
</reference>
<dbReference type="AlphaFoldDB" id="A0A9N8DZV6"/>
<evidence type="ECO:0000256" key="1">
    <source>
        <dbReference type="ARBA" id="ARBA00022614"/>
    </source>
</evidence>
<name>A0A9N8DZV6_9STRA</name>
<dbReference type="GO" id="GO:0016301">
    <property type="term" value="F:kinase activity"/>
    <property type="evidence" value="ECO:0007669"/>
    <property type="project" value="UniProtKB-KW"/>
</dbReference>
<evidence type="ECO:0000313" key="8">
    <source>
        <dbReference type="Proteomes" id="UP001153069"/>
    </source>
</evidence>
<keyword evidence="3" id="KW-0547">Nucleotide-binding</keyword>
<keyword evidence="2" id="KW-0677">Repeat</keyword>
<gene>
    <name evidence="7" type="ORF">SEMRO_409_G137240.1</name>
</gene>
<evidence type="ECO:0000256" key="2">
    <source>
        <dbReference type="ARBA" id="ARBA00022737"/>
    </source>
</evidence>
<proteinExistence type="predicted"/>
<evidence type="ECO:0000256" key="6">
    <source>
        <dbReference type="SAM" id="Phobius"/>
    </source>
</evidence>
<feature type="compositionally biased region" description="Acidic residues" evidence="5">
    <location>
        <begin position="20"/>
        <end position="30"/>
    </location>
</feature>
<protein>
    <submittedName>
        <fullName evidence="7">LRR receptor-like serine threonine-protein kinase</fullName>
    </submittedName>
</protein>
<dbReference type="InterPro" id="IPR032675">
    <property type="entry name" value="LRR_dom_sf"/>
</dbReference>
<comment type="caution">
    <text evidence="7">The sequence shown here is derived from an EMBL/GenBank/DDBJ whole genome shotgun (WGS) entry which is preliminary data.</text>
</comment>
<keyword evidence="4" id="KW-0067">ATP-binding</keyword>
<keyword evidence="6" id="KW-1133">Transmembrane helix</keyword>
<feature type="compositionally biased region" description="Basic and acidic residues" evidence="5">
    <location>
        <begin position="1"/>
        <end position="19"/>
    </location>
</feature>
<evidence type="ECO:0000256" key="3">
    <source>
        <dbReference type="ARBA" id="ARBA00022741"/>
    </source>
</evidence>
<feature type="compositionally biased region" description="Basic and acidic residues" evidence="5">
    <location>
        <begin position="31"/>
        <end position="41"/>
    </location>
</feature>
<evidence type="ECO:0000256" key="4">
    <source>
        <dbReference type="ARBA" id="ARBA00022840"/>
    </source>
</evidence>
<dbReference type="OrthoDB" id="1394818at2759"/>
<dbReference type="Gene3D" id="3.80.10.10">
    <property type="entry name" value="Ribonuclease Inhibitor"/>
    <property type="match status" value="2"/>
</dbReference>
<keyword evidence="6" id="KW-0812">Transmembrane</keyword>
<sequence>MSDGQEEGRRHSDDGRRVEDDWEGADEEDTDRAGEEESKIDSDEDPASSQPDTKSLLLWGKVMREITKAREAFDDYADRDMDDQPEQSTVERRISPRHLHFFRTKPTGSSSEDEESAVAEDPSRHVDESMDDSITLQDVSNHTAAAVSLGLEESSEVVLPVSDLCEEPILPGAFSVRGSRPEDISTAEESNANLVDDTDYRESYRPLPAVPDDPESGLATATPVPDTPVTFPQAELERAFSERALSESAYGAGCCFVVGVVVLAVFAILFMSSLMRSPSPTRAPIPKTPTDYLLSLLPDYTIKEIHFDSYARTFFFPSLVSPQTKAFIWTINDPNFDSYETWQLKQRFALACFYYATGGETSWKSTENWLSYKFNETYWYSNHILEKWVDWHDLLYTSKLFEETSHQLNHLWLVNNSLEGTIPPEMSLLTSLRTIDLSANPRLRGPIPSEIGNLHRLEILMFSENIMTGELPTELGQLTKLLSLKTENNTFHGTIPSQLSMLEDMIVLDLASSDLSGPIPSELGLITPLGIWFEGNELESTIPTELGLTRAHVINLHFNMLTGTIPSELGMLLQDDISYKPKYYDLLEEKAPKGYDIKAILDMVGTVLQVGFNGVIMSQNLLTGSIPTELGRFAEGVRLDLTHNSLTGAIPSELGLLSNLLWLGLSENQLQGQIPSELGLLSNTKYLLLHQNDLTGSLPHELGSLVSHGSLTGLTINSTGVTGTMPEELCRLGRWNGSSWEGLAFDCSEDLCGCSWCPCTMV</sequence>
<dbReference type="PANTHER" id="PTHR48056:SF81">
    <property type="entry name" value="RECEPTOR PROTEIN-TYROSINE KINASE CEPR1"/>
    <property type="match status" value="1"/>
</dbReference>
<feature type="region of interest" description="Disordered" evidence="5">
    <location>
        <begin position="72"/>
        <end position="126"/>
    </location>
</feature>
<dbReference type="EMBL" id="CAICTM010000408">
    <property type="protein sequence ID" value="CAB9509896.1"/>
    <property type="molecule type" value="Genomic_DNA"/>
</dbReference>
<dbReference type="PANTHER" id="PTHR48056">
    <property type="entry name" value="LRR RECEPTOR-LIKE SERINE/THREONINE-PROTEIN KINASE-RELATED"/>
    <property type="match status" value="1"/>
</dbReference>
<keyword evidence="7" id="KW-0808">Transferase</keyword>
<keyword evidence="6" id="KW-0472">Membrane</keyword>
<organism evidence="7 8">
    <name type="scientific">Seminavis robusta</name>
    <dbReference type="NCBI Taxonomy" id="568900"/>
    <lineage>
        <taxon>Eukaryota</taxon>
        <taxon>Sar</taxon>
        <taxon>Stramenopiles</taxon>
        <taxon>Ochrophyta</taxon>
        <taxon>Bacillariophyta</taxon>
        <taxon>Bacillariophyceae</taxon>
        <taxon>Bacillariophycidae</taxon>
        <taxon>Naviculales</taxon>
        <taxon>Naviculaceae</taxon>
        <taxon>Seminavis</taxon>
    </lineage>
</organism>
<dbReference type="InterPro" id="IPR050647">
    <property type="entry name" value="Plant_LRR-RLKs"/>
</dbReference>
<dbReference type="InterPro" id="IPR001611">
    <property type="entry name" value="Leu-rich_rpt"/>
</dbReference>
<keyword evidence="1" id="KW-0433">Leucine-rich repeat</keyword>
<accession>A0A9N8DZV6</accession>
<dbReference type="Proteomes" id="UP001153069">
    <property type="component" value="Unassembled WGS sequence"/>
</dbReference>